<evidence type="ECO:0008006" key="3">
    <source>
        <dbReference type="Google" id="ProtNLM"/>
    </source>
</evidence>
<feature type="transmembrane region" description="Helical" evidence="1">
    <location>
        <begin position="241"/>
        <end position="260"/>
    </location>
</feature>
<organism evidence="2">
    <name type="scientific">marine metagenome</name>
    <dbReference type="NCBI Taxonomy" id="408172"/>
    <lineage>
        <taxon>unclassified sequences</taxon>
        <taxon>metagenomes</taxon>
        <taxon>ecological metagenomes</taxon>
    </lineage>
</organism>
<dbReference type="AlphaFoldDB" id="A0A381S0R8"/>
<reference evidence="2" key="1">
    <citation type="submission" date="2018-05" db="EMBL/GenBank/DDBJ databases">
        <authorList>
            <person name="Lanie J.A."/>
            <person name="Ng W.-L."/>
            <person name="Kazmierczak K.M."/>
            <person name="Andrzejewski T.M."/>
            <person name="Davidsen T.M."/>
            <person name="Wayne K.J."/>
            <person name="Tettelin H."/>
            <person name="Glass J.I."/>
            <person name="Rusch D."/>
            <person name="Podicherti R."/>
            <person name="Tsui H.-C.T."/>
            <person name="Winkler M.E."/>
        </authorList>
    </citation>
    <scope>NUCLEOTIDE SEQUENCE</scope>
</reference>
<evidence type="ECO:0000313" key="2">
    <source>
        <dbReference type="EMBL" id="SUZ97672.1"/>
    </source>
</evidence>
<feature type="transmembrane region" description="Helical" evidence="1">
    <location>
        <begin position="272"/>
        <end position="296"/>
    </location>
</feature>
<feature type="transmembrane region" description="Helical" evidence="1">
    <location>
        <begin position="119"/>
        <end position="140"/>
    </location>
</feature>
<keyword evidence="1" id="KW-0472">Membrane</keyword>
<feature type="transmembrane region" description="Helical" evidence="1">
    <location>
        <begin position="179"/>
        <end position="199"/>
    </location>
</feature>
<keyword evidence="1" id="KW-0812">Transmembrane</keyword>
<feature type="transmembrane region" description="Helical" evidence="1">
    <location>
        <begin position="20"/>
        <end position="42"/>
    </location>
</feature>
<sequence length="353" mass="40145">MILVNNPGTWAHVYAPLRHAQWHGCTLTDLVFPFFLFIVGVAMRFSFEKYEMCKYGPLFWKIINRTITIFVFGLLLNAFPFIKQDWDWSTLRILGVLQRIALAYFFASIIVVRTDIKGLVMISFGLLVSYWLLLTGYGWYSGLDPYGLKTNLVLVFDKLILGESHLWGGTGIQFDPEGLLSTIPSIVTVLIGFLVGTMIKTANDHKDNAQRMAVLGALLVILGWIWAFLFPINKQLWTSSYVLYTGGIATIVLSAMIWLIDVQGLKLWSKPFVIFGSNSIFIFVASGIWAKILLIIKFDLDGKLVSGYSYLYKTVFQPLAGNLNGSLLFALFHVLMFWLILAWMYKKKIFIKL</sequence>
<feature type="transmembrane region" description="Helical" evidence="1">
    <location>
        <begin position="211"/>
        <end position="229"/>
    </location>
</feature>
<dbReference type="EMBL" id="UINC01002530">
    <property type="protein sequence ID" value="SUZ97672.1"/>
    <property type="molecule type" value="Genomic_DNA"/>
</dbReference>
<evidence type="ECO:0000256" key="1">
    <source>
        <dbReference type="SAM" id="Phobius"/>
    </source>
</evidence>
<proteinExistence type="predicted"/>
<feature type="transmembrane region" description="Helical" evidence="1">
    <location>
        <begin position="93"/>
        <end position="112"/>
    </location>
</feature>
<feature type="transmembrane region" description="Helical" evidence="1">
    <location>
        <begin position="326"/>
        <end position="345"/>
    </location>
</feature>
<gene>
    <name evidence="2" type="ORF">METZ01_LOCUS50526</name>
</gene>
<dbReference type="PANTHER" id="PTHR31061:SF24">
    <property type="entry name" value="LD22376P"/>
    <property type="match status" value="1"/>
</dbReference>
<name>A0A381S0R8_9ZZZZ</name>
<accession>A0A381S0R8</accession>
<feature type="transmembrane region" description="Helical" evidence="1">
    <location>
        <begin position="62"/>
        <end position="81"/>
    </location>
</feature>
<dbReference type="PANTHER" id="PTHR31061">
    <property type="entry name" value="LD22376P"/>
    <property type="match status" value="1"/>
</dbReference>
<keyword evidence="1" id="KW-1133">Transmembrane helix</keyword>
<protein>
    <recommendedName>
        <fullName evidence="3">DUF5009 domain-containing protein</fullName>
    </recommendedName>
</protein>